<proteinExistence type="predicted"/>
<keyword evidence="13" id="KW-1185">Reference proteome</keyword>
<evidence type="ECO:0000256" key="10">
    <source>
        <dbReference type="SAM" id="Phobius"/>
    </source>
</evidence>
<dbReference type="Gene3D" id="1.20.1070.10">
    <property type="entry name" value="Rhodopsin 7-helix transmembrane proteins"/>
    <property type="match status" value="1"/>
</dbReference>
<dbReference type="STRING" id="30611.ENSOGAP00000015747"/>
<evidence type="ECO:0000313" key="12">
    <source>
        <dbReference type="Ensembl" id="ENSOGAP00000015747.1"/>
    </source>
</evidence>
<organism evidence="12 13">
    <name type="scientific">Otolemur garnettii</name>
    <name type="common">Small-eared galago</name>
    <name type="synonym">Garnett's greater bushbaby</name>
    <dbReference type="NCBI Taxonomy" id="30611"/>
    <lineage>
        <taxon>Eukaryota</taxon>
        <taxon>Metazoa</taxon>
        <taxon>Chordata</taxon>
        <taxon>Craniata</taxon>
        <taxon>Vertebrata</taxon>
        <taxon>Euteleostomi</taxon>
        <taxon>Mammalia</taxon>
        <taxon>Eutheria</taxon>
        <taxon>Euarchontoglires</taxon>
        <taxon>Primates</taxon>
        <taxon>Strepsirrhini</taxon>
        <taxon>Lorisiformes</taxon>
        <taxon>Galagidae</taxon>
        <taxon>Otolemur</taxon>
    </lineage>
</organism>
<evidence type="ECO:0000256" key="8">
    <source>
        <dbReference type="ARBA" id="ARBA00023170"/>
    </source>
</evidence>
<evidence type="ECO:0000256" key="5">
    <source>
        <dbReference type="ARBA" id="ARBA00022989"/>
    </source>
</evidence>
<evidence type="ECO:0000256" key="6">
    <source>
        <dbReference type="ARBA" id="ARBA00023040"/>
    </source>
</evidence>
<dbReference type="InterPro" id="IPR000725">
    <property type="entry name" value="Olfact_rcpt"/>
</dbReference>
<feature type="transmembrane region" description="Helical" evidence="10">
    <location>
        <begin position="198"/>
        <end position="226"/>
    </location>
</feature>
<dbReference type="PROSITE" id="PS50262">
    <property type="entry name" value="G_PROTEIN_RECEP_F1_2"/>
    <property type="match status" value="1"/>
</dbReference>
<dbReference type="OrthoDB" id="9534516at2759"/>
<keyword evidence="2" id="KW-0716">Sensory transduction</keyword>
<dbReference type="FunFam" id="1.20.1070.10:FF:000009">
    <property type="entry name" value="Olfactory receptor"/>
    <property type="match status" value="1"/>
</dbReference>
<keyword evidence="4" id="KW-0552">Olfaction</keyword>
<feature type="domain" description="G-protein coupled receptors family 1 profile" evidence="11">
    <location>
        <begin position="41"/>
        <end position="290"/>
    </location>
</feature>
<dbReference type="GeneID" id="100940586"/>
<evidence type="ECO:0000313" key="13">
    <source>
        <dbReference type="Proteomes" id="UP000005225"/>
    </source>
</evidence>
<keyword evidence="8" id="KW-0675">Receptor</keyword>
<feature type="transmembrane region" description="Helical" evidence="10">
    <location>
        <begin position="132"/>
        <end position="152"/>
    </location>
</feature>
<dbReference type="GeneTree" id="ENSGT00730000111617"/>
<gene>
    <name evidence="12" type="primary">LOC100940586</name>
</gene>
<dbReference type="Proteomes" id="UP000005225">
    <property type="component" value="Unassembled WGS sequence"/>
</dbReference>
<dbReference type="HOGENOM" id="CLU_012526_1_3_1"/>
<keyword evidence="9" id="KW-0807">Transducer</keyword>
<dbReference type="Pfam" id="PF13853">
    <property type="entry name" value="7tm_4"/>
    <property type="match status" value="1"/>
</dbReference>
<name>H0XI07_OTOGA</name>
<evidence type="ECO:0000259" key="11">
    <source>
        <dbReference type="PROSITE" id="PS50262"/>
    </source>
</evidence>
<dbReference type="eggNOG" id="ENOG502T9KW">
    <property type="taxonomic scope" value="Eukaryota"/>
</dbReference>
<evidence type="ECO:0000256" key="7">
    <source>
        <dbReference type="ARBA" id="ARBA00023136"/>
    </source>
</evidence>
<dbReference type="OMA" id="NTYANQC"/>
<feature type="transmembrane region" description="Helical" evidence="10">
    <location>
        <begin position="55"/>
        <end position="73"/>
    </location>
</feature>
<feature type="transmembrane region" description="Helical" evidence="10">
    <location>
        <begin position="273"/>
        <end position="292"/>
    </location>
</feature>
<evidence type="ECO:0000256" key="2">
    <source>
        <dbReference type="ARBA" id="ARBA00022606"/>
    </source>
</evidence>
<keyword evidence="7 10" id="KW-0472">Membrane</keyword>
<evidence type="ECO:0000256" key="9">
    <source>
        <dbReference type="ARBA" id="ARBA00023224"/>
    </source>
</evidence>
<dbReference type="InParanoid" id="H0XI07"/>
<comment type="subcellular location">
    <subcellularLocation>
        <location evidence="1">Membrane</location>
        <topology evidence="1">Multi-pass membrane protein</topology>
    </subcellularLocation>
</comment>
<sequence>MKPGNHTGVAEFLLLGLSEQQELQPLLFGTFLGMYLVTVVGNILIILAIGSDPHLYTPMYFFLANFSLTDLCLSSTTVPRMLVNIQAHRCTISYVGCLCQIYFFLWFIGLDVFLLAVMAYDRLVAICHPLHYTLVMSPRCCTLLVATSLILANSYSLTHTILLAQLSFCTNNVIPHFFCELLPLLKLSCSDTYANQCVLMYWGGALTFLIPLLIIISYIRIVAAIVRVPSASGKWKAFSTCGSQLSAVCLFYASAIGVYFIPSTADSASRDRIAAVMYAVVTPMLNPFIYSLRNKDMKRALQRFLSRALQSP</sequence>
<dbReference type="GO" id="GO:0016020">
    <property type="term" value="C:membrane"/>
    <property type="evidence" value="ECO:0007669"/>
    <property type="project" value="UniProtKB-SubCell"/>
</dbReference>
<dbReference type="EMBL" id="AAQR03035293">
    <property type="status" value="NOT_ANNOTATED_CDS"/>
    <property type="molecule type" value="Genomic_DNA"/>
</dbReference>
<evidence type="ECO:0000256" key="3">
    <source>
        <dbReference type="ARBA" id="ARBA00022692"/>
    </source>
</evidence>
<keyword evidence="3 10" id="KW-0812">Transmembrane</keyword>
<feature type="transmembrane region" description="Helical" evidence="10">
    <location>
        <begin position="26"/>
        <end position="49"/>
    </location>
</feature>
<dbReference type="PANTHER" id="PTHR48001">
    <property type="entry name" value="OLFACTORY RECEPTOR"/>
    <property type="match status" value="1"/>
</dbReference>
<accession>H0XI07</accession>
<dbReference type="AlphaFoldDB" id="H0XI07"/>
<reference evidence="12" key="3">
    <citation type="submission" date="2025-09" db="UniProtKB">
        <authorList>
            <consortium name="Ensembl"/>
        </authorList>
    </citation>
    <scope>IDENTIFICATION</scope>
</reference>
<dbReference type="PRINTS" id="PR00237">
    <property type="entry name" value="GPCRRHODOPSN"/>
</dbReference>
<reference evidence="13" key="1">
    <citation type="submission" date="2011-03" db="EMBL/GenBank/DDBJ databases">
        <title>Version 3 of the genome sequence of Otolemur garnettii (Bushbaby).</title>
        <authorList>
            <consortium name="The Broad Institute Genome Sequencing Platform"/>
            <person name="Di Palma F."/>
            <person name="Johnson J."/>
            <person name="Lander E.S."/>
            <person name="Lindblad-Toh K."/>
            <person name="Jaffe D.B."/>
            <person name="Gnerre S."/>
            <person name="MacCallum I."/>
            <person name="Przybylski D."/>
            <person name="Ribeiro F.J."/>
            <person name="Burton J.N."/>
            <person name="Walker B.J."/>
            <person name="Sharpe T."/>
            <person name="Hall G."/>
        </authorList>
    </citation>
    <scope>NUCLEOTIDE SEQUENCE [LARGE SCALE GENOMIC DNA]</scope>
</reference>
<dbReference type="Ensembl" id="ENSOGAT00000032674.1">
    <property type="protein sequence ID" value="ENSOGAP00000015747.1"/>
    <property type="gene ID" value="ENSOGAG00000030273.1"/>
</dbReference>
<dbReference type="InterPro" id="IPR000276">
    <property type="entry name" value="GPCR_Rhodpsn"/>
</dbReference>
<dbReference type="RefSeq" id="XP_012657784.1">
    <property type="nucleotide sequence ID" value="XM_012802330.1"/>
</dbReference>
<evidence type="ECO:0000256" key="4">
    <source>
        <dbReference type="ARBA" id="ARBA00022725"/>
    </source>
</evidence>
<dbReference type="KEGG" id="oga:100940586"/>
<protein>
    <recommendedName>
        <fullName evidence="11">G-protein coupled receptors family 1 profile domain-containing protein</fullName>
    </recommendedName>
</protein>
<keyword evidence="6" id="KW-0297">G-protein coupled receptor</keyword>
<evidence type="ECO:0000256" key="1">
    <source>
        <dbReference type="ARBA" id="ARBA00004141"/>
    </source>
</evidence>
<dbReference type="PRINTS" id="PR00245">
    <property type="entry name" value="OLFACTORYR"/>
</dbReference>
<dbReference type="CDD" id="cd15918">
    <property type="entry name" value="7tmA_OR1_7-like"/>
    <property type="match status" value="1"/>
</dbReference>
<keyword evidence="5 10" id="KW-1133">Transmembrane helix</keyword>
<dbReference type="GO" id="GO:0004984">
    <property type="term" value="F:olfactory receptor activity"/>
    <property type="evidence" value="ECO:0007669"/>
    <property type="project" value="InterPro"/>
</dbReference>
<dbReference type="InterPro" id="IPR017452">
    <property type="entry name" value="GPCR_Rhodpsn_7TM"/>
</dbReference>
<dbReference type="GO" id="GO:0004930">
    <property type="term" value="F:G protein-coupled receptor activity"/>
    <property type="evidence" value="ECO:0007669"/>
    <property type="project" value="UniProtKB-KW"/>
</dbReference>
<feature type="transmembrane region" description="Helical" evidence="10">
    <location>
        <begin position="238"/>
        <end position="261"/>
    </location>
</feature>
<feature type="transmembrane region" description="Helical" evidence="10">
    <location>
        <begin position="94"/>
        <end position="120"/>
    </location>
</feature>
<reference evidence="12" key="2">
    <citation type="submission" date="2025-08" db="UniProtKB">
        <authorList>
            <consortium name="Ensembl"/>
        </authorList>
    </citation>
    <scope>IDENTIFICATION</scope>
</reference>
<dbReference type="SUPFAM" id="SSF81321">
    <property type="entry name" value="Family A G protein-coupled receptor-like"/>
    <property type="match status" value="1"/>
</dbReference>